<dbReference type="InterPro" id="IPR006612">
    <property type="entry name" value="THAP_Znf"/>
</dbReference>
<dbReference type="GO" id="GO:0008270">
    <property type="term" value="F:zinc ion binding"/>
    <property type="evidence" value="ECO:0007669"/>
    <property type="project" value="UniProtKB-KW"/>
</dbReference>
<dbReference type="PROSITE" id="PS50950">
    <property type="entry name" value="ZF_THAP"/>
    <property type="match status" value="1"/>
</dbReference>
<evidence type="ECO:0000259" key="6">
    <source>
        <dbReference type="PROSITE" id="PS50950"/>
    </source>
</evidence>
<dbReference type="EMBL" id="QBLH01003419">
    <property type="protein sequence ID" value="TGZ38459.1"/>
    <property type="molecule type" value="Genomic_DNA"/>
</dbReference>
<dbReference type="AlphaFoldDB" id="A0A4S2JV07"/>
<keyword evidence="1" id="KW-0479">Metal-binding</keyword>
<dbReference type="Proteomes" id="UP000310200">
    <property type="component" value="Unassembled WGS sequence"/>
</dbReference>
<evidence type="ECO:0000256" key="5">
    <source>
        <dbReference type="PROSITE-ProRule" id="PRU00309"/>
    </source>
</evidence>
<evidence type="ECO:0000256" key="1">
    <source>
        <dbReference type="ARBA" id="ARBA00022723"/>
    </source>
</evidence>
<dbReference type="SUPFAM" id="SSF57716">
    <property type="entry name" value="Glucocorticoid receptor-like (DNA-binding domain)"/>
    <property type="match status" value="1"/>
</dbReference>
<keyword evidence="4 5" id="KW-0238">DNA-binding</keyword>
<evidence type="ECO:0000256" key="2">
    <source>
        <dbReference type="ARBA" id="ARBA00022771"/>
    </source>
</evidence>
<dbReference type="Pfam" id="PF05485">
    <property type="entry name" value="THAP"/>
    <property type="match status" value="1"/>
</dbReference>
<gene>
    <name evidence="7" type="ORF">DBV15_12749</name>
</gene>
<proteinExistence type="predicted"/>
<accession>A0A4S2JV07</accession>
<dbReference type="GO" id="GO:0003677">
    <property type="term" value="F:DNA binding"/>
    <property type="evidence" value="ECO:0007669"/>
    <property type="project" value="UniProtKB-UniRule"/>
</dbReference>
<comment type="caution">
    <text evidence="7">The sequence shown here is derived from an EMBL/GenBank/DDBJ whole genome shotgun (WGS) entry which is preliminary data.</text>
</comment>
<sequence length="44" mass="5405">MFHRFPRNKEQKARWINSIKNINGSTWEPKDPLFVCFEHLKHSH</sequence>
<evidence type="ECO:0000313" key="7">
    <source>
        <dbReference type="EMBL" id="TGZ38459.1"/>
    </source>
</evidence>
<feature type="domain" description="THAP-type" evidence="6">
    <location>
        <begin position="1"/>
        <end position="44"/>
    </location>
</feature>
<keyword evidence="8" id="KW-1185">Reference proteome</keyword>
<organism evidence="7 8">
    <name type="scientific">Temnothorax longispinosus</name>
    <dbReference type="NCBI Taxonomy" id="300112"/>
    <lineage>
        <taxon>Eukaryota</taxon>
        <taxon>Metazoa</taxon>
        <taxon>Ecdysozoa</taxon>
        <taxon>Arthropoda</taxon>
        <taxon>Hexapoda</taxon>
        <taxon>Insecta</taxon>
        <taxon>Pterygota</taxon>
        <taxon>Neoptera</taxon>
        <taxon>Endopterygota</taxon>
        <taxon>Hymenoptera</taxon>
        <taxon>Apocrita</taxon>
        <taxon>Aculeata</taxon>
        <taxon>Formicoidea</taxon>
        <taxon>Formicidae</taxon>
        <taxon>Myrmicinae</taxon>
        <taxon>Temnothorax</taxon>
    </lineage>
</organism>
<keyword evidence="3" id="KW-0862">Zinc</keyword>
<evidence type="ECO:0000256" key="3">
    <source>
        <dbReference type="ARBA" id="ARBA00022833"/>
    </source>
</evidence>
<reference evidence="7 8" key="1">
    <citation type="journal article" date="2019" name="Philos. Trans. R. Soc. Lond., B, Biol. Sci.">
        <title>Ant behaviour and brain gene expression of defending hosts depend on the ecological success of the intruding social parasite.</title>
        <authorList>
            <person name="Kaur R."/>
            <person name="Stoldt M."/>
            <person name="Jongepier E."/>
            <person name="Feldmeyer B."/>
            <person name="Menzel F."/>
            <person name="Bornberg-Bauer E."/>
            <person name="Foitzik S."/>
        </authorList>
    </citation>
    <scope>NUCLEOTIDE SEQUENCE [LARGE SCALE GENOMIC DNA]</scope>
    <source>
        <tissue evidence="7">Whole body</tissue>
    </source>
</reference>
<keyword evidence="2 5" id="KW-0863">Zinc-finger</keyword>
<evidence type="ECO:0000256" key="4">
    <source>
        <dbReference type="ARBA" id="ARBA00023125"/>
    </source>
</evidence>
<protein>
    <submittedName>
        <fullName evidence="7">THAP domain-containing protein 1</fullName>
    </submittedName>
</protein>
<name>A0A4S2JV07_9HYME</name>
<evidence type="ECO:0000313" key="8">
    <source>
        <dbReference type="Proteomes" id="UP000310200"/>
    </source>
</evidence>